<dbReference type="InterPro" id="IPR042651">
    <property type="entry name" value="Rgs22"/>
</dbReference>
<evidence type="ECO:0000313" key="4">
    <source>
        <dbReference type="Proteomes" id="UP001209878"/>
    </source>
</evidence>
<dbReference type="SMART" id="SM00315">
    <property type="entry name" value="RGS"/>
    <property type="match status" value="1"/>
</dbReference>
<name>A0AAD9NRG0_RIDPI</name>
<evidence type="ECO:0000256" key="1">
    <source>
        <dbReference type="SAM" id="MobiDB-lite"/>
    </source>
</evidence>
<dbReference type="InterPro" id="IPR044926">
    <property type="entry name" value="RGS_subdomain_2"/>
</dbReference>
<proteinExistence type="predicted"/>
<dbReference type="AlphaFoldDB" id="A0AAD9NRG0"/>
<dbReference type="GO" id="GO:0009966">
    <property type="term" value="P:regulation of signal transduction"/>
    <property type="evidence" value="ECO:0007669"/>
    <property type="project" value="InterPro"/>
</dbReference>
<protein>
    <recommendedName>
        <fullName evidence="2">RGS domain-containing protein</fullName>
    </recommendedName>
</protein>
<dbReference type="PANTHER" id="PTHR46583:SF1">
    <property type="entry name" value="REGULATOR OF G-PROTEIN SIGNALING 22"/>
    <property type="match status" value="1"/>
</dbReference>
<feature type="region of interest" description="Disordered" evidence="1">
    <location>
        <begin position="335"/>
        <end position="372"/>
    </location>
</feature>
<dbReference type="GO" id="GO:0001965">
    <property type="term" value="F:G-protein alpha-subunit binding"/>
    <property type="evidence" value="ECO:0007669"/>
    <property type="project" value="InterPro"/>
</dbReference>
<sequence length="372" mass="42928">MSCCCCCSTDLNCWLDIESYRRTSYAEEKIRDEKARDIQTKYLNKKYFFGPNSPAGKITQAKVISMAGGWGKLLDATVPPATLLEAQKYVRHRLENKWLPLFLATSRFAERQRPETGLDNITEDLLIQKRKKSQALYKLLDSKWVSSSKDILTFRKALVNPVTSLQFRRFVSMKGDLLENDVLFWQEIQKYKELCHLHSDRTLIQQKTMVIISCFIDSPIPPGLQVDITPDMAERILERKMEATPYLFREAQLTVFRVLFTHWPDFGTFRSDLTKETVLPTVERNRQHVLRQKHKATEVDEEEEDIGLELSDLDVKDSLVSWTYSQYIEALDKEEALNKPPEEETVEETPDKPVVPVKKGGCNVSPGKDMVA</sequence>
<dbReference type="InterPro" id="IPR036305">
    <property type="entry name" value="RGS_sf"/>
</dbReference>
<dbReference type="Proteomes" id="UP001209878">
    <property type="component" value="Unassembled WGS sequence"/>
</dbReference>
<dbReference type="SUPFAM" id="SSF48097">
    <property type="entry name" value="Regulator of G-protein signaling, RGS"/>
    <property type="match status" value="2"/>
</dbReference>
<dbReference type="PANTHER" id="PTHR46583">
    <property type="entry name" value="REGULATOR OF G-PROTEIN SIGNALING 22"/>
    <property type="match status" value="1"/>
</dbReference>
<feature type="domain" description="RGS" evidence="2">
    <location>
        <begin position="153"/>
        <end position="259"/>
    </location>
</feature>
<dbReference type="Pfam" id="PF00615">
    <property type="entry name" value="RGS"/>
    <property type="match status" value="1"/>
</dbReference>
<dbReference type="EMBL" id="JAODUO010000478">
    <property type="protein sequence ID" value="KAK2179665.1"/>
    <property type="molecule type" value="Genomic_DNA"/>
</dbReference>
<dbReference type="CDD" id="cd08725">
    <property type="entry name" value="RGS_RGS22_4"/>
    <property type="match status" value="1"/>
</dbReference>
<reference evidence="3" key="1">
    <citation type="journal article" date="2023" name="Mol. Biol. Evol.">
        <title>Third-Generation Sequencing Reveals the Adaptive Role of the Epigenome in Three Deep-Sea Polychaetes.</title>
        <authorList>
            <person name="Perez M."/>
            <person name="Aroh O."/>
            <person name="Sun Y."/>
            <person name="Lan Y."/>
            <person name="Juniper S.K."/>
            <person name="Young C.R."/>
            <person name="Angers B."/>
            <person name="Qian P.Y."/>
        </authorList>
    </citation>
    <scope>NUCLEOTIDE SEQUENCE</scope>
    <source>
        <strain evidence="3">R07B-5</strain>
    </source>
</reference>
<dbReference type="GO" id="GO:0005737">
    <property type="term" value="C:cytoplasm"/>
    <property type="evidence" value="ECO:0007669"/>
    <property type="project" value="TreeGrafter"/>
</dbReference>
<dbReference type="GO" id="GO:0005634">
    <property type="term" value="C:nucleus"/>
    <property type="evidence" value="ECO:0007669"/>
    <property type="project" value="TreeGrafter"/>
</dbReference>
<accession>A0AAD9NRG0</accession>
<gene>
    <name evidence="3" type="ORF">NP493_479g02001</name>
</gene>
<dbReference type="Gene3D" id="1.10.167.10">
    <property type="entry name" value="Regulator of G-protein Signalling 4, domain 2"/>
    <property type="match status" value="2"/>
</dbReference>
<dbReference type="InterPro" id="IPR016137">
    <property type="entry name" value="RGS"/>
</dbReference>
<organism evidence="3 4">
    <name type="scientific">Ridgeia piscesae</name>
    <name type="common">Tubeworm</name>
    <dbReference type="NCBI Taxonomy" id="27915"/>
    <lineage>
        <taxon>Eukaryota</taxon>
        <taxon>Metazoa</taxon>
        <taxon>Spiralia</taxon>
        <taxon>Lophotrochozoa</taxon>
        <taxon>Annelida</taxon>
        <taxon>Polychaeta</taxon>
        <taxon>Sedentaria</taxon>
        <taxon>Canalipalpata</taxon>
        <taxon>Sabellida</taxon>
        <taxon>Siboglinidae</taxon>
        <taxon>Ridgeia</taxon>
    </lineage>
</organism>
<dbReference type="InterPro" id="IPR048074">
    <property type="entry name" value="RGS22_RGS_fourth"/>
</dbReference>
<evidence type="ECO:0000313" key="3">
    <source>
        <dbReference type="EMBL" id="KAK2179665.1"/>
    </source>
</evidence>
<dbReference type="PROSITE" id="PS50132">
    <property type="entry name" value="RGS"/>
    <property type="match status" value="1"/>
</dbReference>
<keyword evidence="4" id="KW-1185">Reference proteome</keyword>
<comment type="caution">
    <text evidence="3">The sequence shown here is derived from an EMBL/GenBank/DDBJ whole genome shotgun (WGS) entry which is preliminary data.</text>
</comment>
<evidence type="ECO:0000259" key="2">
    <source>
        <dbReference type="PROSITE" id="PS50132"/>
    </source>
</evidence>